<sequence>MQSSTSASNNNTSDADFLVNAGKAIERVITLEKTYVDLGDVLTGTTETLCATSDTYIKPLLSPDEEFVETNTVPIPPSILSQMEGIQCRCFMGLFPEIGRAWLTIDHRLFIWSYTNPEIFEYKDQDQIIVSVGLTKPKPGIFSNQISYVLVFATPLQVIALGISTESNKLTVFATDMNVSADDVRMKSITGTEDGRFFMIGNDSNVYEFIYYHPANWRGHKCHLECKTVSSYMKYLPQFIAKDNTTNIKSLAIDNERKVLYLLGGSSIEAIYLGDKFNNYKPIAKNTTIIETAIQMCRQHSRMYNADAFELESLHVISEAESKRIHLMAMTSAGFRLYFSLFRDGFRNTAINLTTSSIPNALEFGHIRIPPINGSSAQTNTLVRGTYYDCGICLSIKTKNDEIDSLVVTSAASGLVPTPQQNPYPINFISSRPVYCESVDKVDTKAKALSLAELRSELRGKRAMKELSQQLSEPPRQFMVLTTRLIEFYNKLRPVDVLFKILIKQNRVAAEEQKEYQAFFDRYGQTESCAMCLSIICNMDSNEVVAKATKIFFDFGGVPTSASTAQAPGNHLGQVAGQTGVNFSGKHDGFLLYFARMVAAIWKLKVFANCDSRNLNATVLYAKSQTLLYETRCNLENLKRFMANNPRFHGCANILDPRFQATDPKRLELDLAEQKSVRELYLLLSQCCDAVYFIEFILDSNLQNILINDDFGQVYVQDLLDLDVEKMLTTLPGRELSRELVIATIGKYGALNSHTNFDIGMEYLKHVLCSEVDYEQNLSIKKSLEYFKMAAGIISAKKMMGIRDTYLEYGFHVGLVELALERAQKVDPQNFGLLAYESPQTSDAAKNSLLKSRLESYDFALEALDDVYRLASQPIPAKRTTIADPNVHFRKVIDASLESKDTLFHFKLYEWFMHNNLENELMSSNAPFLVTYFQKYVNNEKHSFDFLWRYYRSRGEFATTAEYLYKLASSTTSNIDLLERMHYLTFAKINILAAVPDSSHTTHYIANLKASLEESINVAQLQSRVQNILKSAQGVEVQVAADKLNSRLFTKQELWDQYGSQFQVLTPVFAEEMT</sequence>
<protein>
    <recommendedName>
        <fullName evidence="9">Nucleoporin-domain-containing protein</fullName>
    </recommendedName>
</protein>
<evidence type="ECO:0000256" key="4">
    <source>
        <dbReference type="ARBA" id="ARBA00023242"/>
    </source>
</evidence>
<gene>
    <name evidence="7" type="ORF">HPULCUR_002794</name>
</gene>
<keyword evidence="4" id="KW-0539">Nucleus</keyword>
<dbReference type="InterPro" id="IPR042533">
    <property type="entry name" value="Nucleoporin_Nup155_C_1"/>
</dbReference>
<evidence type="ECO:0000313" key="8">
    <source>
        <dbReference type="Proteomes" id="UP001476247"/>
    </source>
</evidence>
<accession>A0ABP9XST0</accession>
<proteinExistence type="inferred from homology"/>
<feature type="domain" description="Nucleoporin Nup133/Nup155-like N-terminal" evidence="6">
    <location>
        <begin position="66"/>
        <end position="482"/>
    </location>
</feature>
<comment type="similarity">
    <text evidence="2">Belongs to the non-repetitive/WGA-negative nucleoporin family.</text>
</comment>
<evidence type="ECO:0000256" key="2">
    <source>
        <dbReference type="ARBA" id="ARBA00007373"/>
    </source>
</evidence>
<dbReference type="PANTHER" id="PTHR10350">
    <property type="entry name" value="NUCLEAR PORE COMPLEX PROTEIN NUP155"/>
    <property type="match status" value="1"/>
</dbReference>
<dbReference type="Proteomes" id="UP001476247">
    <property type="component" value="Unassembled WGS sequence"/>
</dbReference>
<evidence type="ECO:0000313" key="7">
    <source>
        <dbReference type="EMBL" id="GAA5797410.1"/>
    </source>
</evidence>
<dbReference type="InterPro" id="IPR014908">
    <property type="entry name" value="Nucleoporin_Nup133/Nup155_N"/>
</dbReference>
<comment type="subcellular location">
    <subcellularLocation>
        <location evidence="1">Nucleus</location>
    </subcellularLocation>
</comment>
<name>A0ABP9XST0_9FUNG</name>
<dbReference type="InterPro" id="IPR004870">
    <property type="entry name" value="Nucleoporin_Nup155"/>
</dbReference>
<dbReference type="Gene3D" id="1.20.58.1780">
    <property type="match status" value="1"/>
</dbReference>
<evidence type="ECO:0000259" key="5">
    <source>
        <dbReference type="Pfam" id="PF03177"/>
    </source>
</evidence>
<dbReference type="PANTHER" id="PTHR10350:SF6">
    <property type="entry name" value="NUCLEAR PORE COMPLEX PROTEIN NUP155"/>
    <property type="match status" value="1"/>
</dbReference>
<dbReference type="Pfam" id="PF08801">
    <property type="entry name" value="Nucleoporin_N"/>
    <property type="match status" value="1"/>
</dbReference>
<dbReference type="Pfam" id="PF03177">
    <property type="entry name" value="Nucleoporin_C"/>
    <property type="match status" value="1"/>
</dbReference>
<comment type="caution">
    <text evidence="7">The sequence shown here is derived from an EMBL/GenBank/DDBJ whole genome shotgun (WGS) entry which is preliminary data.</text>
</comment>
<evidence type="ECO:0000256" key="3">
    <source>
        <dbReference type="ARBA" id="ARBA00022448"/>
    </source>
</evidence>
<evidence type="ECO:0000259" key="6">
    <source>
        <dbReference type="Pfam" id="PF08801"/>
    </source>
</evidence>
<dbReference type="Gene3D" id="1.25.40.440">
    <property type="entry name" value="Nucleoporin, helical domain, central subdomain"/>
    <property type="match status" value="1"/>
</dbReference>
<organism evidence="7 8">
    <name type="scientific">Helicostylum pulchrum</name>
    <dbReference type="NCBI Taxonomy" id="562976"/>
    <lineage>
        <taxon>Eukaryota</taxon>
        <taxon>Fungi</taxon>
        <taxon>Fungi incertae sedis</taxon>
        <taxon>Mucoromycota</taxon>
        <taxon>Mucoromycotina</taxon>
        <taxon>Mucoromycetes</taxon>
        <taxon>Mucorales</taxon>
        <taxon>Mucorineae</taxon>
        <taxon>Mucoraceae</taxon>
        <taxon>Helicostylum</taxon>
    </lineage>
</organism>
<evidence type="ECO:0008006" key="9">
    <source>
        <dbReference type="Google" id="ProtNLM"/>
    </source>
</evidence>
<evidence type="ECO:0000256" key="1">
    <source>
        <dbReference type="ARBA" id="ARBA00004123"/>
    </source>
</evidence>
<feature type="domain" description="Nucleoporin Nup133/Nup155-like C-terminal" evidence="5">
    <location>
        <begin position="584"/>
        <end position="1062"/>
    </location>
</feature>
<dbReference type="InterPro" id="IPR042537">
    <property type="entry name" value="Nucleoporin_Nup155_C_2"/>
</dbReference>
<reference evidence="7 8" key="1">
    <citation type="submission" date="2024-04" db="EMBL/GenBank/DDBJ databases">
        <title>genome sequences of Mucor flavus KT1a and Helicostylum pulchrum KT1b strains isolation_sourced from the surface of a dry-aged beef.</title>
        <authorList>
            <person name="Toyotome T."/>
            <person name="Hosono M."/>
            <person name="Torimaru M."/>
            <person name="Fukuda K."/>
            <person name="Mikami N."/>
        </authorList>
    </citation>
    <scope>NUCLEOTIDE SEQUENCE [LARGE SCALE GENOMIC DNA]</scope>
    <source>
        <strain evidence="7 8">KT1b</strain>
    </source>
</reference>
<keyword evidence="8" id="KW-1185">Reference proteome</keyword>
<keyword evidence="3" id="KW-0813">Transport</keyword>
<dbReference type="InterPro" id="IPR007187">
    <property type="entry name" value="Nucleoporin_Nup133/Nup155_C"/>
</dbReference>
<dbReference type="Gene3D" id="1.25.40.450">
    <property type="entry name" value="Nucleoporin, helical domain, N-terminal subdomain"/>
    <property type="match status" value="1"/>
</dbReference>
<dbReference type="EMBL" id="BAABUJ010000008">
    <property type="protein sequence ID" value="GAA5797410.1"/>
    <property type="molecule type" value="Genomic_DNA"/>
</dbReference>